<comment type="caution">
    <text evidence="1">The sequence shown here is derived from an EMBL/GenBank/DDBJ whole genome shotgun (WGS) entry which is preliminary data.</text>
</comment>
<reference evidence="1" key="1">
    <citation type="submission" date="2020-09" db="EMBL/GenBank/DDBJ databases">
        <title>Genome-Enabled Discovery of Anthraquinone Biosynthesis in Senna tora.</title>
        <authorList>
            <person name="Kang S.-H."/>
            <person name="Pandey R.P."/>
            <person name="Lee C.-M."/>
            <person name="Sim J.-S."/>
            <person name="Jeong J.-T."/>
            <person name="Choi B.-S."/>
            <person name="Jung M."/>
            <person name="Ginzburg D."/>
            <person name="Zhao K."/>
            <person name="Won S.Y."/>
            <person name="Oh T.-J."/>
            <person name="Yu Y."/>
            <person name="Kim N.-H."/>
            <person name="Lee O.R."/>
            <person name="Lee T.-H."/>
            <person name="Bashyal P."/>
            <person name="Kim T.-S."/>
            <person name="Lee W.-H."/>
            <person name="Kawkins C."/>
            <person name="Kim C.-K."/>
            <person name="Kim J.S."/>
            <person name="Ahn B.O."/>
            <person name="Rhee S.Y."/>
            <person name="Sohng J.K."/>
        </authorList>
    </citation>
    <scope>NUCLEOTIDE SEQUENCE</scope>
    <source>
        <tissue evidence="1">Leaf</tissue>
    </source>
</reference>
<evidence type="ECO:0000313" key="1">
    <source>
        <dbReference type="EMBL" id="KAF7810692.1"/>
    </source>
</evidence>
<gene>
    <name evidence="1" type="ORF">G2W53_037435</name>
</gene>
<evidence type="ECO:0000313" key="2">
    <source>
        <dbReference type="Proteomes" id="UP000634136"/>
    </source>
</evidence>
<organism evidence="1 2">
    <name type="scientific">Senna tora</name>
    <dbReference type="NCBI Taxonomy" id="362788"/>
    <lineage>
        <taxon>Eukaryota</taxon>
        <taxon>Viridiplantae</taxon>
        <taxon>Streptophyta</taxon>
        <taxon>Embryophyta</taxon>
        <taxon>Tracheophyta</taxon>
        <taxon>Spermatophyta</taxon>
        <taxon>Magnoliopsida</taxon>
        <taxon>eudicotyledons</taxon>
        <taxon>Gunneridae</taxon>
        <taxon>Pentapetalae</taxon>
        <taxon>rosids</taxon>
        <taxon>fabids</taxon>
        <taxon>Fabales</taxon>
        <taxon>Fabaceae</taxon>
        <taxon>Caesalpinioideae</taxon>
        <taxon>Cassia clade</taxon>
        <taxon>Senna</taxon>
    </lineage>
</organism>
<dbReference type="Proteomes" id="UP000634136">
    <property type="component" value="Unassembled WGS sequence"/>
</dbReference>
<dbReference type="AlphaFoldDB" id="A0A834SZ55"/>
<sequence length="131" mass="14223">MGGFDGWVSHGLEALIHSDLEFFWRLAEKGGYGFLGWGYGREGVSRWRGVGEGLGYGLVLGLRRGWSEGTILGEFGGGGVTGLGYGDERLGSVLVNGKGGGSVGLQWRCEAMVMEVWVVEEEMVWFGEREN</sequence>
<dbReference type="EMBL" id="JAAIUW010000011">
    <property type="protein sequence ID" value="KAF7810692.1"/>
    <property type="molecule type" value="Genomic_DNA"/>
</dbReference>
<name>A0A834SZ55_9FABA</name>
<keyword evidence="2" id="KW-1185">Reference proteome</keyword>
<protein>
    <submittedName>
        <fullName evidence="1">Uncharacterized protein</fullName>
    </submittedName>
</protein>
<proteinExistence type="predicted"/>
<accession>A0A834SZ55</accession>